<dbReference type="PROSITE" id="PS00108">
    <property type="entry name" value="PROTEIN_KINASE_ST"/>
    <property type="match status" value="1"/>
</dbReference>
<dbReference type="EnsemblMetazoa" id="SSS_8802s_mrna">
    <property type="protein sequence ID" value="KAF7495861.1"/>
    <property type="gene ID" value="SSS_8802"/>
</dbReference>
<dbReference type="GO" id="GO:0043068">
    <property type="term" value="P:positive regulation of programmed cell death"/>
    <property type="evidence" value="ECO:0007669"/>
    <property type="project" value="UniProtKB-ARBA"/>
</dbReference>
<dbReference type="Proteomes" id="UP000070412">
    <property type="component" value="Unassembled WGS sequence"/>
</dbReference>
<reference evidence="14" key="2">
    <citation type="journal article" date="2020" name="PLoS Negl. Trop. Dis.">
        <title>High-quality nuclear genome for Sarcoptes scabiei-A critical resource for a neglected parasite.</title>
        <authorList>
            <person name="Korhonen P.K."/>
            <person name="Gasser R.B."/>
            <person name="Ma G."/>
            <person name="Wang T."/>
            <person name="Stroehlein A.J."/>
            <person name="Young N.D."/>
            <person name="Ang C.S."/>
            <person name="Fernando D.D."/>
            <person name="Lu H.C."/>
            <person name="Taylor S."/>
            <person name="Reynolds S.L."/>
            <person name="Mofiz E."/>
            <person name="Najaraj S.H."/>
            <person name="Gowda H."/>
            <person name="Madugundu A."/>
            <person name="Renuse S."/>
            <person name="Holt D."/>
            <person name="Pandey A."/>
            <person name="Papenfuss A.T."/>
            <person name="Fischer K."/>
        </authorList>
    </citation>
    <scope>NUCLEOTIDE SEQUENCE [LARGE SCALE GENOMIC DNA]</scope>
</reference>
<reference evidence="13" key="4">
    <citation type="submission" date="2022-06" db="UniProtKB">
        <authorList>
            <consortium name="EnsemblMetazoa"/>
        </authorList>
    </citation>
    <scope>IDENTIFICATION</scope>
</reference>
<dbReference type="InterPro" id="IPR017441">
    <property type="entry name" value="Protein_kinase_ATP_BS"/>
</dbReference>
<proteinExistence type="inferred from homology"/>
<evidence type="ECO:0000256" key="2">
    <source>
        <dbReference type="ARBA" id="ARBA00022679"/>
    </source>
</evidence>
<dbReference type="Gene3D" id="1.10.510.10">
    <property type="entry name" value="Transferase(Phosphotransferase) domain 1"/>
    <property type="match status" value="1"/>
</dbReference>
<dbReference type="Proteomes" id="UP000616769">
    <property type="component" value="Unassembled WGS sequence"/>
</dbReference>
<evidence type="ECO:0000256" key="6">
    <source>
        <dbReference type="ARBA" id="ARBA00038035"/>
    </source>
</evidence>
<keyword evidence="5 8" id="KW-0067">ATP-binding</keyword>
<dbReference type="EC" id="2.7.12.2" evidence="7"/>
<keyword evidence="2" id="KW-0808">Transferase</keyword>
<keyword evidence="1 9" id="KW-0723">Serine/threonine-protein kinase</keyword>
<evidence type="ECO:0000256" key="9">
    <source>
        <dbReference type="RuleBase" id="RU000304"/>
    </source>
</evidence>
<dbReference type="Pfam" id="PF00069">
    <property type="entry name" value="Pkinase"/>
    <property type="match status" value="1"/>
</dbReference>
<dbReference type="GO" id="GO:0004708">
    <property type="term" value="F:MAP kinase kinase activity"/>
    <property type="evidence" value="ECO:0007669"/>
    <property type="project" value="UniProtKB-EC"/>
</dbReference>
<evidence type="ECO:0000313" key="15">
    <source>
        <dbReference type="Proteomes" id="UP000616769"/>
    </source>
</evidence>
<dbReference type="EMBL" id="WVUK01000044">
    <property type="protein sequence ID" value="KAF7495861.1"/>
    <property type="molecule type" value="Genomic_DNA"/>
</dbReference>
<dbReference type="SUPFAM" id="SSF56112">
    <property type="entry name" value="Protein kinase-like (PK-like)"/>
    <property type="match status" value="1"/>
</dbReference>
<reference evidence="12 15" key="1">
    <citation type="journal article" date="2015" name="Parasit. Vectors">
        <title>Draft genome of the scabies mite.</title>
        <authorList>
            <person name="Rider S.D.Jr."/>
            <person name="Morgan M.S."/>
            <person name="Arlian L.G."/>
        </authorList>
    </citation>
    <scope>NUCLEOTIDE SEQUENCE [LARGE SCALE GENOMIC DNA]</scope>
    <source>
        <strain evidence="12">Arlian Lab</strain>
    </source>
</reference>
<dbReference type="GO" id="GO:0005524">
    <property type="term" value="F:ATP binding"/>
    <property type="evidence" value="ECO:0007669"/>
    <property type="project" value="UniProtKB-UniRule"/>
</dbReference>
<dbReference type="InterPro" id="IPR011009">
    <property type="entry name" value="Kinase-like_dom_sf"/>
</dbReference>
<evidence type="ECO:0000313" key="12">
    <source>
        <dbReference type="EMBL" id="KPM11502.1"/>
    </source>
</evidence>
<dbReference type="VEuPathDB" id="VectorBase:SSCA006526"/>
<reference evidence="11" key="3">
    <citation type="submission" date="2020-01" db="EMBL/GenBank/DDBJ databases">
        <authorList>
            <person name="Korhonen P.K.K."/>
            <person name="Guangxu M.G."/>
            <person name="Wang T.W."/>
            <person name="Stroehlein A.J.S."/>
            <person name="Young N.D."/>
            <person name="Ang C.-S.A."/>
            <person name="Fernando D.W.F."/>
            <person name="Lu H.L."/>
            <person name="Taylor S.T."/>
            <person name="Ehtesham M.E.M."/>
            <person name="Najaraj S.H.N."/>
            <person name="Harsha G.H.G."/>
            <person name="Madugundu A.M."/>
            <person name="Renuse S.R."/>
            <person name="Holt D.H."/>
            <person name="Pandey A.P."/>
            <person name="Papenfuss A.P."/>
            <person name="Gasser R.B.G."/>
            <person name="Fischer K.F."/>
        </authorList>
    </citation>
    <scope>NUCLEOTIDE SEQUENCE</scope>
    <source>
        <strain evidence="11">SSS_KF_BRIS2020</strain>
    </source>
</reference>
<dbReference type="SMART" id="SM00220">
    <property type="entry name" value="S_TKc"/>
    <property type="match status" value="1"/>
</dbReference>
<evidence type="ECO:0000313" key="11">
    <source>
        <dbReference type="EMBL" id="KAF7495861.1"/>
    </source>
</evidence>
<dbReference type="AlphaFoldDB" id="A0A132AKG6"/>
<dbReference type="InterPro" id="IPR008271">
    <property type="entry name" value="Ser/Thr_kinase_AS"/>
</dbReference>
<dbReference type="EMBL" id="JXLN01017341">
    <property type="protein sequence ID" value="KPM11502.1"/>
    <property type="molecule type" value="Genomic_DNA"/>
</dbReference>
<sequence>MTICDFFQKFKSKFSFEIFDQDRDQRRSSLKNGQSCLNGDENRIDENNIDLVQSYNEYFFNTAIISDFVVIEAKSKNLITKNSNEFQRIPKRYYSIEFNKRPNKLDLNLNISREYSIASKKSLVLNEIERTILNSSENCPSQSCDSQLSCGSVLQNICDLNLIPNSTLIIEGHRYIHASENDFRKTAELGSGNYGYVQKFRHLKSETDIAIKRMRFDVSNFDDIRKHIKKDLEFLSKSNHQNIIKFYGCFFTTNDSELWLCLELMTTCFDHLIKSLQPNLTIPEVIIGSATVSIVEALIYMKQTHNIIHRDIKPSNILINRDGQIKLCDFGVSGHLQESITISQTMGSLAYQAPERIQPNEMIHDVRVDVWSLGLTMLEMALGYFPYRNWSTSFEIVTKILNPNEVPTLNCDSNYSINLKKFIDLCLIHDYRLRPKYNELVLNPFYIEHHRNFQNKTVSDWFNYIYQKNQ</sequence>
<dbReference type="InterPro" id="IPR000719">
    <property type="entry name" value="Prot_kinase_dom"/>
</dbReference>
<gene>
    <name evidence="12" type="ORF">QR98_0100740</name>
    <name evidence="11" type="ORF">SSS_8802</name>
</gene>
<dbReference type="PROSITE" id="PS50011">
    <property type="entry name" value="PROTEIN_KINASE_DOM"/>
    <property type="match status" value="1"/>
</dbReference>
<dbReference type="GO" id="GO:0004674">
    <property type="term" value="F:protein serine/threonine kinase activity"/>
    <property type="evidence" value="ECO:0007669"/>
    <property type="project" value="UniProtKB-KW"/>
</dbReference>
<evidence type="ECO:0000256" key="3">
    <source>
        <dbReference type="ARBA" id="ARBA00022741"/>
    </source>
</evidence>
<feature type="binding site" evidence="8">
    <location>
        <position position="212"/>
    </location>
    <ligand>
        <name>ATP</name>
        <dbReference type="ChEBI" id="CHEBI:30616"/>
    </ligand>
</feature>
<evidence type="ECO:0000313" key="13">
    <source>
        <dbReference type="EnsemblMetazoa" id="KAF7495861.1"/>
    </source>
</evidence>
<dbReference type="OrthoDB" id="10252354at2759"/>
<evidence type="ECO:0000256" key="4">
    <source>
        <dbReference type="ARBA" id="ARBA00022777"/>
    </source>
</evidence>
<evidence type="ECO:0000313" key="14">
    <source>
        <dbReference type="Proteomes" id="UP000070412"/>
    </source>
</evidence>
<evidence type="ECO:0000256" key="5">
    <source>
        <dbReference type="ARBA" id="ARBA00022840"/>
    </source>
</evidence>
<protein>
    <recommendedName>
        <fullName evidence="7">mitogen-activated protein kinase kinase</fullName>
        <ecNumber evidence="7">2.7.12.2</ecNumber>
    </recommendedName>
</protein>
<dbReference type="GO" id="GO:0010508">
    <property type="term" value="P:positive regulation of autophagy"/>
    <property type="evidence" value="ECO:0007669"/>
    <property type="project" value="UniProtKB-ARBA"/>
</dbReference>
<dbReference type="PROSITE" id="PS00107">
    <property type="entry name" value="PROTEIN_KINASE_ATP"/>
    <property type="match status" value="1"/>
</dbReference>
<dbReference type="Gene3D" id="3.30.200.20">
    <property type="entry name" value="Phosphorylase Kinase, domain 1"/>
    <property type="match status" value="1"/>
</dbReference>
<evidence type="ECO:0000256" key="1">
    <source>
        <dbReference type="ARBA" id="ARBA00022527"/>
    </source>
</evidence>
<dbReference type="FunFam" id="3.30.200.20:FF:000040">
    <property type="entry name" value="Dual specificity mitogen-activated protein kinase kinase"/>
    <property type="match status" value="1"/>
</dbReference>
<evidence type="ECO:0000259" key="10">
    <source>
        <dbReference type="PROSITE" id="PS50011"/>
    </source>
</evidence>
<dbReference type="PANTHER" id="PTHR48013:SF15">
    <property type="entry name" value="DUAL SPECIFICITY MITOGEN-ACTIVATED PROTEIN KINASE KINASE 4"/>
    <property type="match status" value="1"/>
</dbReference>
<comment type="similarity">
    <text evidence="6">Belongs to the protein kinase superfamily. STE Ser/Thr protein kinase family. MAP kinase kinase subfamily.</text>
</comment>
<evidence type="ECO:0000256" key="8">
    <source>
        <dbReference type="PROSITE-ProRule" id="PRU10141"/>
    </source>
</evidence>
<keyword evidence="14" id="KW-1185">Reference proteome</keyword>
<accession>A0A132AKG6</accession>
<evidence type="ECO:0000256" key="7">
    <source>
        <dbReference type="ARBA" id="ARBA00038999"/>
    </source>
</evidence>
<name>A0A132AKG6_SARSC</name>
<feature type="domain" description="Protein kinase" evidence="10">
    <location>
        <begin position="183"/>
        <end position="446"/>
    </location>
</feature>
<organism evidence="12 15">
    <name type="scientific">Sarcoptes scabiei</name>
    <name type="common">Itch mite</name>
    <name type="synonym">Acarus scabiei</name>
    <dbReference type="NCBI Taxonomy" id="52283"/>
    <lineage>
        <taxon>Eukaryota</taxon>
        <taxon>Metazoa</taxon>
        <taxon>Ecdysozoa</taxon>
        <taxon>Arthropoda</taxon>
        <taxon>Chelicerata</taxon>
        <taxon>Arachnida</taxon>
        <taxon>Acari</taxon>
        <taxon>Acariformes</taxon>
        <taxon>Sarcoptiformes</taxon>
        <taxon>Astigmata</taxon>
        <taxon>Psoroptidia</taxon>
        <taxon>Sarcoptoidea</taxon>
        <taxon>Sarcoptidae</taxon>
        <taxon>Sarcoptinae</taxon>
        <taxon>Sarcoptes</taxon>
    </lineage>
</organism>
<keyword evidence="4 12" id="KW-0418">Kinase</keyword>
<dbReference type="PANTHER" id="PTHR48013">
    <property type="entry name" value="DUAL SPECIFICITY MITOGEN-ACTIVATED PROTEIN KINASE KINASE 5-RELATED"/>
    <property type="match status" value="1"/>
</dbReference>
<keyword evidence="3 8" id="KW-0547">Nucleotide-binding</keyword>